<proteinExistence type="predicted"/>
<dbReference type="PANTHER" id="PTHR19282">
    <property type="entry name" value="TETRASPANIN"/>
    <property type="match status" value="1"/>
</dbReference>
<comment type="subcellular location">
    <subcellularLocation>
        <location evidence="1">Membrane</location>
        <topology evidence="1">Multi-pass membrane protein</topology>
    </subcellularLocation>
</comment>
<keyword evidence="4 5" id="KW-0472">Membrane</keyword>
<evidence type="ECO:0000256" key="4">
    <source>
        <dbReference type="ARBA" id="ARBA00023136"/>
    </source>
</evidence>
<feature type="transmembrane region" description="Helical" evidence="5">
    <location>
        <begin position="48"/>
        <end position="70"/>
    </location>
</feature>
<evidence type="ECO:0000313" key="6">
    <source>
        <dbReference type="EMBL" id="CAH0555470.1"/>
    </source>
</evidence>
<dbReference type="InterPro" id="IPR008952">
    <property type="entry name" value="Tetraspanin_EC2_sf"/>
</dbReference>
<dbReference type="PANTHER" id="PTHR19282:SF562">
    <property type="entry name" value="AT12771P-RELATED"/>
    <property type="match status" value="1"/>
</dbReference>
<evidence type="ECO:0000256" key="1">
    <source>
        <dbReference type="ARBA" id="ARBA00004141"/>
    </source>
</evidence>
<feature type="transmembrane region" description="Helical" evidence="5">
    <location>
        <begin position="197"/>
        <end position="225"/>
    </location>
</feature>
<evidence type="ECO:0000256" key="3">
    <source>
        <dbReference type="ARBA" id="ARBA00022989"/>
    </source>
</evidence>
<gene>
    <name evidence="6" type="ORF">MELIAE_LOCUS6839</name>
</gene>
<dbReference type="GO" id="GO:0005886">
    <property type="term" value="C:plasma membrane"/>
    <property type="evidence" value="ECO:0007669"/>
    <property type="project" value="TreeGrafter"/>
</dbReference>
<feature type="transmembrane region" description="Helical" evidence="5">
    <location>
        <begin position="12"/>
        <end position="36"/>
    </location>
</feature>
<dbReference type="CDD" id="cd03127">
    <property type="entry name" value="tetraspanin_LEL"/>
    <property type="match status" value="1"/>
</dbReference>
<keyword evidence="2 5" id="KW-0812">Transmembrane</keyword>
<dbReference type="Proteomes" id="UP001154078">
    <property type="component" value="Chromosome 4"/>
</dbReference>
<dbReference type="Gene3D" id="1.10.1450.10">
    <property type="entry name" value="Tetraspanin"/>
    <property type="match status" value="1"/>
</dbReference>
<feature type="transmembrane region" description="Helical" evidence="5">
    <location>
        <begin position="77"/>
        <end position="97"/>
    </location>
</feature>
<dbReference type="AlphaFoldDB" id="A0A9P0B5M0"/>
<evidence type="ECO:0000313" key="7">
    <source>
        <dbReference type="Proteomes" id="UP001154078"/>
    </source>
</evidence>
<name>A0A9P0B5M0_BRAAE</name>
<dbReference type="Pfam" id="PF00335">
    <property type="entry name" value="Tetraspanin"/>
    <property type="match status" value="1"/>
</dbReference>
<evidence type="ECO:0000256" key="2">
    <source>
        <dbReference type="ARBA" id="ARBA00022692"/>
    </source>
</evidence>
<dbReference type="SUPFAM" id="SSF48652">
    <property type="entry name" value="Tetraspanin"/>
    <property type="match status" value="1"/>
</dbReference>
<dbReference type="InterPro" id="IPR018499">
    <property type="entry name" value="Tetraspanin/Peripherin"/>
</dbReference>
<dbReference type="OrthoDB" id="10033535at2759"/>
<accession>A0A9P0B5M0</accession>
<sequence length="236" mass="26662">MKEKNLIGILKWGCLATNVMVFIFGLCLAIMGALLYNVRTYPDSNGPVIYVTFGVFVMVISGILIVGVILNNNIILFVFSTLTIALCIANVVIFIIVTQQWMSLKYSNETNNTLRGHFQNVENATSEKFVMKIQQDFKCCGLDGPEDWFESIANHTLKDQKFSAVGDACRYDKSDCKKLEVFEEGCFKKVYVYVESLLYACEIILIISTLFQVFAVVVCITYAVLDKWNIVVLYVL</sequence>
<organism evidence="6 7">
    <name type="scientific">Brassicogethes aeneus</name>
    <name type="common">Rape pollen beetle</name>
    <name type="synonym">Meligethes aeneus</name>
    <dbReference type="NCBI Taxonomy" id="1431903"/>
    <lineage>
        <taxon>Eukaryota</taxon>
        <taxon>Metazoa</taxon>
        <taxon>Ecdysozoa</taxon>
        <taxon>Arthropoda</taxon>
        <taxon>Hexapoda</taxon>
        <taxon>Insecta</taxon>
        <taxon>Pterygota</taxon>
        <taxon>Neoptera</taxon>
        <taxon>Endopterygota</taxon>
        <taxon>Coleoptera</taxon>
        <taxon>Polyphaga</taxon>
        <taxon>Cucujiformia</taxon>
        <taxon>Nitidulidae</taxon>
        <taxon>Meligethinae</taxon>
        <taxon>Brassicogethes</taxon>
    </lineage>
</organism>
<dbReference type="EMBL" id="OV121135">
    <property type="protein sequence ID" value="CAH0555470.1"/>
    <property type="molecule type" value="Genomic_DNA"/>
</dbReference>
<evidence type="ECO:0008006" key="8">
    <source>
        <dbReference type="Google" id="ProtNLM"/>
    </source>
</evidence>
<evidence type="ECO:0000256" key="5">
    <source>
        <dbReference type="SAM" id="Phobius"/>
    </source>
</evidence>
<keyword evidence="3 5" id="KW-1133">Transmembrane helix</keyword>
<protein>
    <recommendedName>
        <fullName evidence="8">Tetraspanin</fullName>
    </recommendedName>
</protein>
<keyword evidence="7" id="KW-1185">Reference proteome</keyword>
<reference evidence="6" key="1">
    <citation type="submission" date="2021-12" db="EMBL/GenBank/DDBJ databases">
        <authorList>
            <person name="King R."/>
        </authorList>
    </citation>
    <scope>NUCLEOTIDE SEQUENCE</scope>
</reference>